<evidence type="ECO:0000256" key="1">
    <source>
        <dbReference type="SAM" id="MobiDB-lite"/>
    </source>
</evidence>
<feature type="compositionally biased region" description="Polar residues" evidence="1">
    <location>
        <begin position="818"/>
        <end position="828"/>
    </location>
</feature>
<feature type="compositionally biased region" description="Basic and acidic residues" evidence="1">
    <location>
        <begin position="303"/>
        <end position="316"/>
    </location>
</feature>
<evidence type="ECO:0000313" key="3">
    <source>
        <dbReference type="Proteomes" id="UP001274830"/>
    </source>
</evidence>
<feature type="compositionally biased region" description="Polar residues" evidence="1">
    <location>
        <begin position="606"/>
        <end position="632"/>
    </location>
</feature>
<protein>
    <recommendedName>
        <fullName evidence="4">PH domain-containing protein</fullName>
    </recommendedName>
</protein>
<sequence>MSLFNLFSRPKVEKARGYAEAGLAPTPALKTKQSGTSRLDLLAQEKPVDAPARSASALSFRRHIDRPASRTSNNRPAGPPTRRTAFFEPPPLFQAYPQSAKDGTLRVSSVTAETVLQKNKYRQTILSVPETTPRGSTDDSTSIQARPSAKTSLRHVANGSITSSELPRKVIVLVSAGYLLQYAETGPANRLPERVLQLGKDSAAFACDLIPGKHFVLQISQTVDQQGVIVPTSGSLFTKLGLRSAASKRVASNLLLVMPDATEMNSWMVAIREEIEVLGGLKTRSRTAASTLKDDLEEEADEDSQKSHDVDRDMAGPKKRGIPAKRLSQLSSPPSRMRDDDEKSETGTIDDIEEEAQQLANESSMSLDVGGVDIDAQSIHSSVAASLDQHRLNSLRSNQRISHSTVATTVGSSRANSLSGSPRNEVREPVKLEATAEVPQQKSQYRTLASYLGGRRRSAMPLSIMKEKPLPMPDMHRQSNERNLERESTENRRISSSPRKLVVAVSEPDLRATADLKARHDSRMPTPPKLHEEDERRHSVVGDLPSPATWTNDRSPLKRTSVIQAATVQANAQRASMLRGSTRSSDGFRSRRASGQPSFSLPLRINPSTPENRPPTRDNQSSFNQVEASSGEPTVHVLTAKVEATQPGAPPSKDGQQLPLSRSPSGRLSLFPSATPSPAVSQSPSPNDIRSRSPSAAAMAQAHSQSLKRPTSIQVRSDRAPFAHSMRMSTHGMVPGQAPARSYTAPIRSLRPSRSSAQFQTSRSIPTIATTVMSPASSAQPSPTDPFSGLSASGDLPASVEASDKPTPLPTDRALSPTPFQSGPSSRASGRRVRTMSSLPDLDFGIPVVGLGPPAPPPSVPLPAPPPIGSISRPSSPALSMLRSMPLPPTGMGAISRPSSPAPGRPLPVLPGGMRTSRPTSPVPFASSGLGIQMAGS</sequence>
<feature type="region of interest" description="Disordered" evidence="1">
    <location>
        <begin position="129"/>
        <end position="151"/>
    </location>
</feature>
<feature type="region of interest" description="Disordered" evidence="1">
    <location>
        <begin position="289"/>
        <end position="346"/>
    </location>
</feature>
<feature type="compositionally biased region" description="Basic and acidic residues" evidence="1">
    <location>
        <begin position="465"/>
        <end position="493"/>
    </location>
</feature>
<feature type="compositionally biased region" description="Polar residues" evidence="1">
    <location>
        <begin position="674"/>
        <end position="688"/>
    </location>
</feature>
<feature type="region of interest" description="Disordered" evidence="1">
    <location>
        <begin position="18"/>
        <end position="104"/>
    </location>
</feature>
<comment type="caution">
    <text evidence="2">The sequence shown here is derived from an EMBL/GenBank/DDBJ whole genome shotgun (WGS) entry which is preliminary data.</text>
</comment>
<feature type="compositionally biased region" description="Pro residues" evidence="1">
    <location>
        <begin position="900"/>
        <end position="909"/>
    </location>
</feature>
<name>A0AAE0WIY2_9PEZI</name>
<organism evidence="2 3">
    <name type="scientific">Recurvomyces mirabilis</name>
    <dbReference type="NCBI Taxonomy" id="574656"/>
    <lineage>
        <taxon>Eukaryota</taxon>
        <taxon>Fungi</taxon>
        <taxon>Dikarya</taxon>
        <taxon>Ascomycota</taxon>
        <taxon>Pezizomycotina</taxon>
        <taxon>Dothideomycetes</taxon>
        <taxon>Dothideomycetidae</taxon>
        <taxon>Mycosphaerellales</taxon>
        <taxon>Teratosphaeriaceae</taxon>
        <taxon>Recurvomyces</taxon>
    </lineage>
</organism>
<feature type="region of interest" description="Disordered" evidence="1">
    <location>
        <begin position="773"/>
        <end position="833"/>
    </location>
</feature>
<feature type="region of interest" description="Disordered" evidence="1">
    <location>
        <begin position="513"/>
        <end position="557"/>
    </location>
</feature>
<reference evidence="2" key="1">
    <citation type="submission" date="2023-07" db="EMBL/GenBank/DDBJ databases">
        <title>Black Yeasts Isolated from many extreme environments.</title>
        <authorList>
            <person name="Coleine C."/>
            <person name="Stajich J.E."/>
            <person name="Selbmann L."/>
        </authorList>
    </citation>
    <scope>NUCLEOTIDE SEQUENCE</scope>
    <source>
        <strain evidence="2">CCFEE 5485</strain>
    </source>
</reference>
<dbReference type="EMBL" id="JAUTXT010000041">
    <property type="protein sequence ID" value="KAK3671580.1"/>
    <property type="molecule type" value="Genomic_DNA"/>
</dbReference>
<evidence type="ECO:0000313" key="2">
    <source>
        <dbReference type="EMBL" id="KAK3671580.1"/>
    </source>
</evidence>
<feature type="region of interest" description="Disordered" evidence="1">
    <location>
        <begin position="459"/>
        <end position="501"/>
    </location>
</feature>
<feature type="region of interest" description="Disordered" evidence="1">
    <location>
        <begin position="645"/>
        <end position="717"/>
    </location>
</feature>
<dbReference type="Proteomes" id="UP001274830">
    <property type="component" value="Unassembled WGS sequence"/>
</dbReference>
<feature type="compositionally biased region" description="Polar residues" evidence="1">
    <location>
        <begin position="569"/>
        <end position="599"/>
    </location>
</feature>
<dbReference type="AlphaFoldDB" id="A0AAE0WIY2"/>
<feature type="region of interest" description="Disordered" evidence="1">
    <location>
        <begin position="569"/>
        <end position="632"/>
    </location>
</feature>
<feature type="compositionally biased region" description="Polar residues" evidence="1">
    <location>
        <begin position="773"/>
        <end position="782"/>
    </location>
</feature>
<gene>
    <name evidence="2" type="ORF">LTR78_008502</name>
</gene>
<feature type="compositionally biased region" description="Polar residues" evidence="1">
    <location>
        <begin position="403"/>
        <end position="422"/>
    </location>
</feature>
<keyword evidence="3" id="KW-1185">Reference proteome</keyword>
<feature type="compositionally biased region" description="Low complexity" evidence="1">
    <location>
        <begin position="658"/>
        <end position="673"/>
    </location>
</feature>
<feature type="compositionally biased region" description="Basic and acidic residues" evidence="1">
    <location>
        <begin position="513"/>
        <end position="540"/>
    </location>
</feature>
<evidence type="ECO:0008006" key="4">
    <source>
        <dbReference type="Google" id="ProtNLM"/>
    </source>
</evidence>
<proteinExistence type="predicted"/>
<feature type="compositionally biased region" description="Basic and acidic residues" evidence="1">
    <location>
        <begin position="336"/>
        <end position="345"/>
    </location>
</feature>
<feature type="region of interest" description="Disordered" evidence="1">
    <location>
        <begin position="403"/>
        <end position="425"/>
    </location>
</feature>
<feature type="compositionally biased region" description="Low complexity" evidence="1">
    <location>
        <begin position="692"/>
        <end position="705"/>
    </location>
</feature>
<feature type="region of interest" description="Disordered" evidence="1">
    <location>
        <begin position="881"/>
        <end position="937"/>
    </location>
</feature>
<accession>A0AAE0WIY2</accession>